<dbReference type="PANTHER" id="PTHR11567:SF195">
    <property type="entry name" value="ACID PHOSPHATASE, PUTATIVE (AFU_ORTHOLOGUE AFUA_3G14570)-RELATED"/>
    <property type="match status" value="1"/>
</dbReference>
<evidence type="ECO:0000313" key="3">
    <source>
        <dbReference type="Proteomes" id="UP000178912"/>
    </source>
</evidence>
<dbReference type="AlphaFoldDB" id="A0A1E1L414"/>
<keyword evidence="1" id="KW-0472">Membrane</keyword>
<dbReference type="Gene3D" id="3.40.50.1240">
    <property type="entry name" value="Phosphoglycerate mutase-like"/>
    <property type="match status" value="1"/>
</dbReference>
<dbReference type="SUPFAM" id="SSF53254">
    <property type="entry name" value="Phosphoglycerate mutase-like"/>
    <property type="match status" value="1"/>
</dbReference>
<reference evidence="3" key="1">
    <citation type="submission" date="2016-03" db="EMBL/GenBank/DDBJ databases">
        <authorList>
            <person name="Guldener U."/>
        </authorList>
    </citation>
    <scope>NUCLEOTIDE SEQUENCE [LARGE SCALE GENOMIC DNA]</scope>
    <source>
        <strain evidence="3">04CH-RAC-A.6.1</strain>
    </source>
</reference>
<protein>
    <submittedName>
        <fullName evidence="2">Uncharacterized protein</fullName>
    </submittedName>
</protein>
<name>A0A1E1L414_9HELO</name>
<proteinExistence type="predicted"/>
<dbReference type="InterPro" id="IPR029033">
    <property type="entry name" value="His_PPase_superfam"/>
</dbReference>
<dbReference type="Proteomes" id="UP000178912">
    <property type="component" value="Unassembled WGS sequence"/>
</dbReference>
<evidence type="ECO:0000256" key="1">
    <source>
        <dbReference type="SAM" id="Phobius"/>
    </source>
</evidence>
<accession>A0A1E1L414</accession>
<dbReference type="InterPro" id="IPR050645">
    <property type="entry name" value="Histidine_acid_phosphatase"/>
</dbReference>
<feature type="transmembrane region" description="Helical" evidence="1">
    <location>
        <begin position="12"/>
        <end position="32"/>
    </location>
</feature>
<organism evidence="2 3">
    <name type="scientific">Rhynchosporium agropyri</name>
    <dbReference type="NCBI Taxonomy" id="914238"/>
    <lineage>
        <taxon>Eukaryota</taxon>
        <taxon>Fungi</taxon>
        <taxon>Dikarya</taxon>
        <taxon>Ascomycota</taxon>
        <taxon>Pezizomycotina</taxon>
        <taxon>Leotiomycetes</taxon>
        <taxon>Helotiales</taxon>
        <taxon>Ploettnerulaceae</taxon>
        <taxon>Rhynchosporium</taxon>
    </lineage>
</organism>
<keyword evidence="3" id="KW-1185">Reference proteome</keyword>
<evidence type="ECO:0000313" key="2">
    <source>
        <dbReference type="EMBL" id="CZT04328.1"/>
    </source>
</evidence>
<dbReference type="GO" id="GO:0016791">
    <property type="term" value="F:phosphatase activity"/>
    <property type="evidence" value="ECO:0007669"/>
    <property type="project" value="TreeGrafter"/>
</dbReference>
<sequence>MGTLHWRTPVFGASWFVRLVPILGILILYCFLDQEYYAMRTNPRTSFIAALAASLVRYGNGNAAAAVDLGWYAPNATEINDLTKVLTGEGVYGFIYNSSTVPASEYGTYNWCNMLHVRATEYKKPSAEFKLQYVEVIQRHHKRTVYAANAFPVESYGWDCHDEGLFYYGEPKAGHRSAHTYWQGFRSAQNPFVPPGFLGSCQFPQITKEGLDDSWQHGKDLYGVYHDMLGFLPETANEKVTFRVTQNVITSEVAGMTLNGMFGIEGDHPLMINPSGYDSLEPTYSCPASSSLFSAIRSSPNWTNHLTAASGVFSALDDISRVPINDSGFHASFDHYYDNLSARQCHAKPLPCKLVNGVNSTTCIDQNLADDVYRLGHFEYSQIYRGDPRSLAASYTSQGVWIGELTAHIRELINGTSDVIYRHNVAHDGTMSRILSLLQLDVMVWPGMGSEVVFELYKKGNPATPTSATATSTPTPTKECARDNCLRQFIQESAKVSSFCPSYTASSAIATATLPTFVSQCGGSASRVSSACSCLVTPTSSSASSTPTPTAGGSASGYYMRVLWKGQPLRSSNPSLGLMDMVPLETVLAYFDGLVGVGASLIKGKCNGSIPV</sequence>
<keyword evidence="1" id="KW-1133">Transmembrane helix</keyword>
<dbReference type="PANTHER" id="PTHR11567">
    <property type="entry name" value="ACID PHOSPHATASE-RELATED"/>
    <property type="match status" value="1"/>
</dbReference>
<dbReference type="EMBL" id="FJUX01000068">
    <property type="protein sequence ID" value="CZT04328.1"/>
    <property type="molecule type" value="Genomic_DNA"/>
</dbReference>
<dbReference type="OrthoDB" id="10262962at2759"/>
<keyword evidence="1" id="KW-0812">Transmembrane</keyword>
<gene>
    <name evidence="2" type="ORF">RAG0_10832</name>
</gene>